<keyword evidence="6" id="KW-0496">Mitochondrion</keyword>
<dbReference type="OrthoDB" id="18574at2759"/>
<keyword evidence="7" id="KW-1133">Transmembrane helix</keyword>
<feature type="compositionally biased region" description="Low complexity" evidence="11">
    <location>
        <begin position="303"/>
        <end position="348"/>
    </location>
</feature>
<evidence type="ECO:0000313" key="13">
    <source>
        <dbReference type="Proteomes" id="UP000076632"/>
    </source>
</evidence>
<reference evidence="12 13" key="1">
    <citation type="journal article" date="2016" name="Fungal Biol.">
        <title>The genome of Xylona heveae provides a window into fungal endophytism.</title>
        <authorList>
            <person name="Gazis R."/>
            <person name="Kuo A."/>
            <person name="Riley R."/>
            <person name="LaButti K."/>
            <person name="Lipzen A."/>
            <person name="Lin J."/>
            <person name="Amirebrahimi M."/>
            <person name="Hesse C.N."/>
            <person name="Spatafora J.W."/>
            <person name="Henrissat B."/>
            <person name="Hainaut M."/>
            <person name="Grigoriev I.V."/>
            <person name="Hibbett D.S."/>
        </authorList>
    </citation>
    <scope>NUCLEOTIDE SEQUENCE [LARGE SCALE GENOMIC DNA]</scope>
    <source>
        <strain evidence="12 13">TC161</strain>
    </source>
</reference>
<keyword evidence="13" id="KW-1185">Reference proteome</keyword>
<dbReference type="InParanoid" id="A0A165G367"/>
<accession>A0A165G367</accession>
<dbReference type="Proteomes" id="UP000076632">
    <property type="component" value="Unassembled WGS sequence"/>
</dbReference>
<evidence type="ECO:0000256" key="1">
    <source>
        <dbReference type="ARBA" id="ARBA00004141"/>
    </source>
</evidence>
<feature type="compositionally biased region" description="Gly residues" evidence="11">
    <location>
        <begin position="518"/>
        <end position="536"/>
    </location>
</feature>
<evidence type="ECO:0000256" key="11">
    <source>
        <dbReference type="SAM" id="MobiDB-lite"/>
    </source>
</evidence>
<proteinExistence type="inferred from homology"/>
<dbReference type="GeneID" id="28897979"/>
<evidence type="ECO:0000256" key="4">
    <source>
        <dbReference type="ARBA" id="ARBA00022692"/>
    </source>
</evidence>
<sequence>MAYIYNSQLDAFSLYHIIQEAPEPSTSAAGPAAALPALGHAIAGSVGSGLSNVAIYPISLITTRLQVQRQFRKDRSTADPDEYKDVVDAAQKIFAQEGGISAFYQGVLQDTSKTVVDAFLFFLAYTFLRQQRKTARAGVVAPGVGQLQSKTLPVLDELGIGVLAGAFSKLVTTPISNIVTRKQTAAMIAARSSTATASQSLSVKDIALQIREEKGISGFWSGYSASLILTLNPSITFFLYETFKRTLLPRSQRDKPSARATFLLAAISKAMASCVTYPFSLAKARAQLSSGNADDEESELETRTAPTSTAETGTGTATNIGTGAGADPLAAASLPPSSASSSKQPSDASTRKRRLNLKNFKFRVTVLSLILRIIRTEGPTALYEGLAGELLRGFFSHGITMLVKESVHKFIVQLYFAILRVLDTQHPTLSLSGWRTSLSPSGSRYPSSASSAAAEAATAAKSSAQALAYSATQQTRAGVSALWDKSQQAAREAMDSANDAVEFVTDYIGDNGDDDGGSTSGGNGSAGGGGGGNGRG</sequence>
<dbReference type="Pfam" id="PF00153">
    <property type="entry name" value="Mito_carr"/>
    <property type="match status" value="4"/>
</dbReference>
<dbReference type="OMA" id="FYNYLRP"/>
<keyword evidence="6" id="KW-0999">Mitochondrion inner membrane</keyword>
<dbReference type="InterPro" id="IPR052217">
    <property type="entry name" value="Mito/Peroxisomal_Carrier"/>
</dbReference>
<keyword evidence="5" id="KW-0677">Repeat</keyword>
<evidence type="ECO:0000313" key="12">
    <source>
        <dbReference type="EMBL" id="KZF21686.1"/>
    </source>
</evidence>
<dbReference type="InterPro" id="IPR018108">
    <property type="entry name" value="MCP_transmembrane"/>
</dbReference>
<dbReference type="PANTHER" id="PTHR45939:SF2">
    <property type="entry name" value="CARRIER PROTEIN, PUTATIVE (AFU_ORTHOLOGUE AFUA_2G13870)-RELATED"/>
    <property type="match status" value="1"/>
</dbReference>
<dbReference type="STRING" id="1328760.A0A165G367"/>
<feature type="repeat" description="Solcar" evidence="9">
    <location>
        <begin position="314"/>
        <end position="410"/>
    </location>
</feature>
<feature type="region of interest" description="Disordered" evidence="11">
    <location>
        <begin position="505"/>
        <end position="536"/>
    </location>
</feature>
<evidence type="ECO:0000256" key="9">
    <source>
        <dbReference type="PROSITE-ProRule" id="PRU00282"/>
    </source>
</evidence>
<dbReference type="SUPFAM" id="SSF103506">
    <property type="entry name" value="Mitochondrial carrier"/>
    <property type="match status" value="1"/>
</dbReference>
<feature type="repeat" description="Solcar" evidence="9">
    <location>
        <begin position="152"/>
        <end position="246"/>
    </location>
</feature>
<dbReference type="RefSeq" id="XP_018187241.1">
    <property type="nucleotide sequence ID" value="XM_018332842.1"/>
</dbReference>
<evidence type="ECO:0000256" key="5">
    <source>
        <dbReference type="ARBA" id="ARBA00022737"/>
    </source>
</evidence>
<dbReference type="PROSITE" id="PS50920">
    <property type="entry name" value="SOLCAR"/>
    <property type="match status" value="3"/>
</dbReference>
<dbReference type="AlphaFoldDB" id="A0A165G367"/>
<feature type="region of interest" description="Disordered" evidence="11">
    <location>
        <begin position="290"/>
        <end position="351"/>
    </location>
</feature>
<dbReference type="EMBL" id="KV407460">
    <property type="protein sequence ID" value="KZF21686.1"/>
    <property type="molecule type" value="Genomic_DNA"/>
</dbReference>
<dbReference type="Gene3D" id="1.50.40.10">
    <property type="entry name" value="Mitochondrial carrier domain"/>
    <property type="match status" value="1"/>
</dbReference>
<evidence type="ECO:0000256" key="7">
    <source>
        <dbReference type="ARBA" id="ARBA00022989"/>
    </source>
</evidence>
<keyword evidence="3 10" id="KW-0813">Transport</keyword>
<dbReference type="InterPro" id="IPR023395">
    <property type="entry name" value="MCP_dom_sf"/>
</dbReference>
<name>A0A165G367_XYLHT</name>
<evidence type="ECO:0000256" key="8">
    <source>
        <dbReference type="ARBA" id="ARBA00023136"/>
    </source>
</evidence>
<dbReference type="PANTHER" id="PTHR45939">
    <property type="entry name" value="PEROXISOMAL MEMBRANE PROTEIN PMP34-RELATED"/>
    <property type="match status" value="1"/>
</dbReference>
<protein>
    <submittedName>
        <fullName evidence="12">Mitochondrial carrier</fullName>
    </submittedName>
</protein>
<organism evidence="12 13">
    <name type="scientific">Xylona heveae (strain CBS 132557 / TC161)</name>
    <dbReference type="NCBI Taxonomy" id="1328760"/>
    <lineage>
        <taxon>Eukaryota</taxon>
        <taxon>Fungi</taxon>
        <taxon>Dikarya</taxon>
        <taxon>Ascomycota</taxon>
        <taxon>Pezizomycotina</taxon>
        <taxon>Xylonomycetes</taxon>
        <taxon>Xylonales</taxon>
        <taxon>Xylonaceae</taxon>
        <taxon>Xylona</taxon>
    </lineage>
</organism>
<evidence type="ECO:0000256" key="3">
    <source>
        <dbReference type="ARBA" id="ARBA00022448"/>
    </source>
</evidence>
<feature type="repeat" description="Solcar" evidence="9">
    <location>
        <begin position="35"/>
        <end position="131"/>
    </location>
</feature>
<gene>
    <name evidence="12" type="ORF">L228DRAFT_248410</name>
</gene>
<dbReference type="GO" id="GO:0015217">
    <property type="term" value="F:ADP transmembrane transporter activity"/>
    <property type="evidence" value="ECO:0007669"/>
    <property type="project" value="TreeGrafter"/>
</dbReference>
<evidence type="ECO:0000256" key="2">
    <source>
        <dbReference type="ARBA" id="ARBA00006375"/>
    </source>
</evidence>
<evidence type="ECO:0000256" key="6">
    <source>
        <dbReference type="ARBA" id="ARBA00022792"/>
    </source>
</evidence>
<keyword evidence="8 9" id="KW-0472">Membrane</keyword>
<dbReference type="GO" id="GO:0016020">
    <property type="term" value="C:membrane"/>
    <property type="evidence" value="ECO:0007669"/>
    <property type="project" value="UniProtKB-SubCell"/>
</dbReference>
<comment type="subcellular location">
    <subcellularLocation>
        <location evidence="1">Membrane</location>
        <topology evidence="1">Multi-pass membrane protein</topology>
    </subcellularLocation>
</comment>
<evidence type="ECO:0000256" key="10">
    <source>
        <dbReference type="RuleBase" id="RU000488"/>
    </source>
</evidence>
<comment type="similarity">
    <text evidence="2 10">Belongs to the mitochondrial carrier (TC 2.A.29) family.</text>
</comment>
<keyword evidence="4 9" id="KW-0812">Transmembrane</keyword>